<dbReference type="EC" id="3.1.1.1" evidence="4"/>
<keyword evidence="2 4" id="KW-0378">Hydrolase</keyword>
<evidence type="ECO:0000256" key="2">
    <source>
        <dbReference type="ARBA" id="ARBA00022801"/>
    </source>
</evidence>
<dbReference type="EMBL" id="CP054719">
    <property type="protein sequence ID" value="QOL19833.1"/>
    <property type="molecule type" value="Genomic_DNA"/>
</dbReference>
<dbReference type="Gene3D" id="3.40.50.1820">
    <property type="entry name" value="alpha/beta hydrolase"/>
    <property type="match status" value="1"/>
</dbReference>
<protein>
    <submittedName>
        <fullName evidence="4">Carboxylesterase NlhH</fullName>
        <ecNumber evidence="4">3.1.1.1</ecNumber>
    </submittedName>
</protein>
<evidence type="ECO:0000256" key="1">
    <source>
        <dbReference type="ARBA" id="ARBA00010515"/>
    </source>
</evidence>
<evidence type="ECO:0000259" key="3">
    <source>
        <dbReference type="Pfam" id="PF07859"/>
    </source>
</evidence>
<dbReference type="InterPro" id="IPR002168">
    <property type="entry name" value="Lipase_GDXG_HIS_AS"/>
</dbReference>
<dbReference type="GO" id="GO:0106435">
    <property type="term" value="F:carboxylesterase activity"/>
    <property type="evidence" value="ECO:0007669"/>
    <property type="project" value="UniProtKB-EC"/>
</dbReference>
<accession>A0A7L9RT90</accession>
<dbReference type="KEGG" id="pbal:CPBP_00604"/>
<reference evidence="4 5" key="1">
    <citation type="submission" date="2020-06" db="EMBL/GenBank/DDBJ databases">
        <title>The endosymbiont of the kinetoplastid Bodo saltans is a Paracaedibacter-like alpha-proteobacterium possessing a putative toxin-antitoxin system.</title>
        <authorList>
            <person name="Midha S."/>
            <person name="Rigden D.J."/>
            <person name="Siozios S."/>
            <person name="Hurst G.D.D."/>
            <person name="Jackson A.P."/>
        </authorList>
    </citation>
    <scope>NUCLEOTIDE SEQUENCE [LARGE SCALE GENOMIC DNA]</scope>
    <source>
        <strain evidence="4">Lake Konstanz</strain>
    </source>
</reference>
<dbReference type="InterPro" id="IPR029058">
    <property type="entry name" value="AB_hydrolase_fold"/>
</dbReference>
<dbReference type="PANTHER" id="PTHR48081">
    <property type="entry name" value="AB HYDROLASE SUPERFAMILY PROTEIN C4A8.06C"/>
    <property type="match status" value="1"/>
</dbReference>
<dbReference type="InterPro" id="IPR013094">
    <property type="entry name" value="AB_hydrolase_3"/>
</dbReference>
<dbReference type="SUPFAM" id="SSF53474">
    <property type="entry name" value="alpha/beta-Hydrolases"/>
    <property type="match status" value="1"/>
</dbReference>
<organism evidence="4 5">
    <name type="scientific">Candidatus Bodocaedibacter vickermanii</name>
    <dbReference type="NCBI Taxonomy" id="2741701"/>
    <lineage>
        <taxon>Bacteria</taxon>
        <taxon>Pseudomonadati</taxon>
        <taxon>Pseudomonadota</taxon>
        <taxon>Alphaproteobacteria</taxon>
        <taxon>Holosporales</taxon>
        <taxon>Candidatus Paracaedibacteraceae</taxon>
        <taxon>Candidatus Bodocaedibacter</taxon>
    </lineage>
</organism>
<dbReference type="RefSeq" id="WP_350332575.1">
    <property type="nucleotide sequence ID" value="NZ_CP054719.1"/>
</dbReference>
<comment type="similarity">
    <text evidence="1">Belongs to the 'GDXG' lipolytic enzyme family.</text>
</comment>
<dbReference type="Pfam" id="PF07859">
    <property type="entry name" value="Abhydrolase_3"/>
    <property type="match status" value="1"/>
</dbReference>
<evidence type="ECO:0000313" key="5">
    <source>
        <dbReference type="Proteomes" id="UP000594001"/>
    </source>
</evidence>
<name>A0A7L9RT90_9PROT</name>
<dbReference type="PROSITE" id="PS01173">
    <property type="entry name" value="LIPASE_GDXG_HIS"/>
    <property type="match status" value="1"/>
</dbReference>
<dbReference type="InterPro" id="IPR050300">
    <property type="entry name" value="GDXG_lipolytic_enzyme"/>
</dbReference>
<dbReference type="AlphaFoldDB" id="A0A7L9RT90"/>
<dbReference type="PANTHER" id="PTHR48081:SF8">
    <property type="entry name" value="ALPHA_BETA HYDROLASE FOLD-3 DOMAIN-CONTAINING PROTEIN-RELATED"/>
    <property type="match status" value="1"/>
</dbReference>
<feature type="domain" description="Alpha/beta hydrolase fold-3" evidence="3">
    <location>
        <begin position="89"/>
        <end position="294"/>
    </location>
</feature>
<proteinExistence type="inferred from homology"/>
<sequence length="321" mass="35873">MFKSKDNIFSKLVPQAAAFLKQLEFLNTPPVEQLPTEVARDNYEKLSRYQGGVPISMARTEDRVVMSSTRKTGIPVRIYWPTLQQLPLLIYFHGGGWSRGSLNTHDALCRRLAKEANCIIVSVDYRLAPEHPYPAAIEDAGVVYAWCQQTASALGAKVDQIAVGGDSAGGTISAALTSSLVETNSIVPKFQLLIYPSLDLTFKHESVKLFGDGFFLTKNSLDYYAANYAKNQNLKDWRISPLFYKKFNQLPPAVILTADCDPIRDDGMKYGEKLIHAGGQVAEKNVPGVIHAFMQMIETFPIQTAQSYSWISDQMRLLWKQ</sequence>
<keyword evidence="5" id="KW-1185">Reference proteome</keyword>
<dbReference type="Proteomes" id="UP000594001">
    <property type="component" value="Chromosome"/>
</dbReference>
<gene>
    <name evidence="4" type="primary">nlhH_2</name>
    <name evidence="4" type="ORF">CPBP_00604</name>
</gene>
<evidence type="ECO:0000313" key="4">
    <source>
        <dbReference type="EMBL" id="QOL19833.1"/>
    </source>
</evidence>